<dbReference type="PANTHER" id="PTHR13314">
    <property type="entry name" value="CALCIUM CHANNEL FLOWER HOMOLOG"/>
    <property type="match status" value="1"/>
</dbReference>
<name>A0A9W8LJ86_9FUNG</name>
<dbReference type="Pfam" id="PF10233">
    <property type="entry name" value="Cg6151-P"/>
    <property type="match status" value="1"/>
</dbReference>
<dbReference type="GO" id="GO:0012505">
    <property type="term" value="C:endomembrane system"/>
    <property type="evidence" value="ECO:0007669"/>
    <property type="project" value="UniProtKB-SubCell"/>
</dbReference>
<evidence type="ECO:0000256" key="1">
    <source>
        <dbReference type="ARBA" id="ARBA00004127"/>
    </source>
</evidence>
<comment type="subcellular location">
    <subcellularLocation>
        <location evidence="1">Endomembrane system</location>
        <topology evidence="1">Multi-pass membrane protein</topology>
    </subcellularLocation>
</comment>
<evidence type="ECO:0000256" key="6">
    <source>
        <dbReference type="SAM" id="Phobius"/>
    </source>
</evidence>
<dbReference type="OrthoDB" id="5591789at2759"/>
<dbReference type="GO" id="GO:0016192">
    <property type="term" value="P:vesicle-mediated transport"/>
    <property type="evidence" value="ECO:0007669"/>
    <property type="project" value="TreeGrafter"/>
</dbReference>
<dbReference type="AlphaFoldDB" id="A0A9W8LJ86"/>
<feature type="transmembrane region" description="Helical" evidence="6">
    <location>
        <begin position="39"/>
        <end position="61"/>
    </location>
</feature>
<dbReference type="GO" id="GO:0016020">
    <property type="term" value="C:membrane"/>
    <property type="evidence" value="ECO:0007669"/>
    <property type="project" value="InterPro"/>
</dbReference>
<evidence type="ECO:0000256" key="2">
    <source>
        <dbReference type="ARBA" id="ARBA00005738"/>
    </source>
</evidence>
<keyword evidence="8" id="KW-1185">Reference proteome</keyword>
<organism evidence="7 8">
    <name type="scientific">Coemansia javaensis</name>
    <dbReference type="NCBI Taxonomy" id="2761396"/>
    <lineage>
        <taxon>Eukaryota</taxon>
        <taxon>Fungi</taxon>
        <taxon>Fungi incertae sedis</taxon>
        <taxon>Zoopagomycota</taxon>
        <taxon>Kickxellomycotina</taxon>
        <taxon>Kickxellomycetes</taxon>
        <taxon>Kickxellales</taxon>
        <taxon>Kickxellaceae</taxon>
        <taxon>Coemansia</taxon>
    </lineage>
</organism>
<accession>A0A9W8LJ86</accession>
<feature type="transmembrane region" description="Helical" evidence="6">
    <location>
        <begin position="81"/>
        <end position="98"/>
    </location>
</feature>
<reference evidence="7" key="1">
    <citation type="submission" date="2022-07" db="EMBL/GenBank/DDBJ databases">
        <title>Phylogenomic reconstructions and comparative analyses of Kickxellomycotina fungi.</title>
        <authorList>
            <person name="Reynolds N.K."/>
            <person name="Stajich J.E."/>
            <person name="Barry K."/>
            <person name="Grigoriev I.V."/>
            <person name="Crous P."/>
            <person name="Smith M.E."/>
        </authorList>
    </citation>
    <scope>NUCLEOTIDE SEQUENCE</scope>
    <source>
        <strain evidence="7">NBRC 105414</strain>
    </source>
</reference>
<feature type="transmembrane region" description="Helical" evidence="6">
    <location>
        <begin position="12"/>
        <end position="33"/>
    </location>
</feature>
<sequence>MGVVEELKTGNFSLYGQLAALLSGVLMIVLGAVTLLSHVAYSVLSIVFGVVALFIEIPLFLKLCPTGPRFDSAIHAMRSHWLRCVVYLVFAAVLWSALSKSVTILVIAAATTTVAAACYLVAAVRKQAQLTTRMLGGTGVAQPGANTTAYNYAYAQPV</sequence>
<keyword evidence="3 6" id="KW-0812">Transmembrane</keyword>
<dbReference type="EMBL" id="JANBUL010000111">
    <property type="protein sequence ID" value="KAJ2781242.1"/>
    <property type="molecule type" value="Genomic_DNA"/>
</dbReference>
<proteinExistence type="inferred from homology"/>
<comment type="caution">
    <text evidence="7">The sequence shown here is derived from an EMBL/GenBank/DDBJ whole genome shotgun (WGS) entry which is preliminary data.</text>
</comment>
<comment type="similarity">
    <text evidence="2">Belongs to the TVP18 family.</text>
</comment>
<evidence type="ECO:0000256" key="5">
    <source>
        <dbReference type="ARBA" id="ARBA00023136"/>
    </source>
</evidence>
<evidence type="ECO:0000256" key="3">
    <source>
        <dbReference type="ARBA" id="ARBA00022692"/>
    </source>
</evidence>
<dbReference type="Proteomes" id="UP001140217">
    <property type="component" value="Unassembled WGS sequence"/>
</dbReference>
<dbReference type="PANTHER" id="PTHR13314:SF2">
    <property type="entry name" value="CALCIUM CHANNEL FLOWER HOMOLOG"/>
    <property type="match status" value="1"/>
</dbReference>
<keyword evidence="4 6" id="KW-1133">Transmembrane helix</keyword>
<feature type="transmembrane region" description="Helical" evidence="6">
    <location>
        <begin position="104"/>
        <end position="124"/>
    </location>
</feature>
<gene>
    <name evidence="7" type="primary">TVP18</name>
    <name evidence="7" type="ORF">H4R18_003006</name>
</gene>
<dbReference type="InterPro" id="IPR019365">
    <property type="entry name" value="TVP18/Ca-channel_flower"/>
</dbReference>
<evidence type="ECO:0000256" key="4">
    <source>
        <dbReference type="ARBA" id="ARBA00022989"/>
    </source>
</evidence>
<evidence type="ECO:0000313" key="7">
    <source>
        <dbReference type="EMBL" id="KAJ2781242.1"/>
    </source>
</evidence>
<evidence type="ECO:0000313" key="8">
    <source>
        <dbReference type="Proteomes" id="UP001140217"/>
    </source>
</evidence>
<dbReference type="SMART" id="SM01077">
    <property type="entry name" value="Cg6151-P"/>
    <property type="match status" value="1"/>
</dbReference>
<keyword evidence="5 6" id="KW-0472">Membrane</keyword>
<protein>
    <submittedName>
        <fullName evidence="7">Golgi apparatus membrane protein tvp18</fullName>
    </submittedName>
</protein>